<proteinExistence type="predicted"/>
<keyword evidence="2" id="KW-1185">Reference proteome</keyword>
<dbReference type="Proteomes" id="UP001558713">
    <property type="component" value="Unassembled WGS sequence"/>
</dbReference>
<gene>
    <name evidence="1" type="ORF">V5N11_023281</name>
</gene>
<evidence type="ECO:0000313" key="1">
    <source>
        <dbReference type="EMBL" id="KAL1211249.1"/>
    </source>
</evidence>
<protein>
    <submittedName>
        <fullName evidence="1">SWIPSNF complex component SNF12</fullName>
    </submittedName>
</protein>
<name>A0ABD1AXF0_CARAN</name>
<dbReference type="PANTHER" id="PTHR13844">
    <property type="entry name" value="SWI/SNF-RELATED MATRIX-ASSOCIATED ACTIN-DEPENDENT REGULATOR OF CHROMATIN SUBFAMILY D"/>
    <property type="match status" value="1"/>
</dbReference>
<evidence type="ECO:0000313" key="2">
    <source>
        <dbReference type="Proteomes" id="UP001558713"/>
    </source>
</evidence>
<sequence length="168" mass="19140">MAPNFQPQPCRGMIGASISTFNLKIFPQKPPMRRMELTPASRKMKHKLPQKSLQGRVAAILPDSALYTQLLEFESRVDAALFRKKLDIQDSLQHPPTIQKTLRIYVFNTFSNPGNPNPDPPTWTLKITGRILRLYPENHLIIWENAPSPAPHQGFEIKRIGSQEFTAN</sequence>
<reference evidence="1 2" key="1">
    <citation type="submission" date="2024-04" db="EMBL/GenBank/DDBJ databases">
        <title>Genome assembly C_amara_ONT_v2.</title>
        <authorList>
            <person name="Yant L."/>
            <person name="Moore C."/>
            <person name="Slenker M."/>
        </authorList>
    </citation>
    <scope>NUCLEOTIDE SEQUENCE [LARGE SCALE GENOMIC DNA]</scope>
    <source>
        <tissue evidence="1">Leaf</tissue>
    </source>
</reference>
<comment type="caution">
    <text evidence="1">The sequence shown here is derived from an EMBL/GenBank/DDBJ whole genome shotgun (WGS) entry which is preliminary data.</text>
</comment>
<dbReference type="EMBL" id="JBANAX010000379">
    <property type="protein sequence ID" value="KAL1211249.1"/>
    <property type="molecule type" value="Genomic_DNA"/>
</dbReference>
<dbReference type="AlphaFoldDB" id="A0ABD1AXF0"/>
<accession>A0ABD1AXF0</accession>
<organism evidence="1 2">
    <name type="scientific">Cardamine amara subsp. amara</name>
    <dbReference type="NCBI Taxonomy" id="228776"/>
    <lineage>
        <taxon>Eukaryota</taxon>
        <taxon>Viridiplantae</taxon>
        <taxon>Streptophyta</taxon>
        <taxon>Embryophyta</taxon>
        <taxon>Tracheophyta</taxon>
        <taxon>Spermatophyta</taxon>
        <taxon>Magnoliopsida</taxon>
        <taxon>eudicotyledons</taxon>
        <taxon>Gunneridae</taxon>
        <taxon>Pentapetalae</taxon>
        <taxon>rosids</taxon>
        <taxon>malvids</taxon>
        <taxon>Brassicales</taxon>
        <taxon>Brassicaceae</taxon>
        <taxon>Cardamineae</taxon>
        <taxon>Cardamine</taxon>
    </lineage>
</organism>